<evidence type="ECO:0000313" key="3">
    <source>
        <dbReference type="Proteomes" id="UP000481872"/>
    </source>
</evidence>
<proteinExistence type="predicted"/>
<keyword evidence="2" id="KW-0808">Transferase</keyword>
<dbReference type="InterPro" id="IPR001707">
    <property type="entry name" value="Cmp_AcTrfase"/>
</dbReference>
<keyword evidence="3" id="KW-1185">Reference proteome</keyword>
<accession>A0A6M0H3V8</accession>
<evidence type="ECO:0000313" key="2">
    <source>
        <dbReference type="EMBL" id="NEU04904.1"/>
    </source>
</evidence>
<feature type="active site" description="Proton acceptor" evidence="1">
    <location>
        <position position="185"/>
    </location>
</feature>
<organism evidence="2 3">
    <name type="scientific">Clostridium senegalense</name>
    <dbReference type="NCBI Taxonomy" id="1465809"/>
    <lineage>
        <taxon>Bacteria</taxon>
        <taxon>Bacillati</taxon>
        <taxon>Bacillota</taxon>
        <taxon>Clostridia</taxon>
        <taxon>Eubacteriales</taxon>
        <taxon>Clostridiaceae</taxon>
        <taxon>Clostridium</taxon>
    </lineage>
</organism>
<dbReference type="PANTHER" id="PTHR38474:SF1">
    <property type="entry name" value="SLR0299 PROTEIN"/>
    <property type="match status" value="1"/>
</dbReference>
<reference evidence="2 3" key="1">
    <citation type="submission" date="2020-02" db="EMBL/GenBank/DDBJ databases">
        <title>Genome assembly of a novel Clostridium senegalense strain.</title>
        <authorList>
            <person name="Gupta T.B."/>
            <person name="Jauregui R."/>
            <person name="Maclean P."/>
            <person name="Nawarathana A."/>
            <person name="Brightwell G."/>
        </authorList>
    </citation>
    <scope>NUCLEOTIDE SEQUENCE [LARGE SCALE GENOMIC DNA]</scope>
    <source>
        <strain evidence="2 3">AGRFS4</strain>
    </source>
</reference>
<dbReference type="RefSeq" id="WP_199869855.1">
    <property type="nucleotide sequence ID" value="NZ_JAAGPU010000013.1"/>
</dbReference>
<comment type="caution">
    <text evidence="2">The sequence shown here is derived from an EMBL/GenBank/DDBJ whole genome shotgun (WGS) entry which is preliminary data.</text>
</comment>
<dbReference type="SUPFAM" id="SSF52777">
    <property type="entry name" value="CoA-dependent acyltransferases"/>
    <property type="match status" value="1"/>
</dbReference>
<protein>
    <submittedName>
        <fullName evidence="2">Chloramphenicol acetyltransferase</fullName>
    </submittedName>
</protein>
<dbReference type="PIRSF" id="PIRSF000440">
    <property type="entry name" value="CAT"/>
    <property type="match status" value="1"/>
</dbReference>
<dbReference type="InterPro" id="IPR023213">
    <property type="entry name" value="CAT-like_dom_sf"/>
</dbReference>
<sequence>MKELNIDQWKRKKQYEHFKNLDYPHISVCANIDITNFYNYIKTKRRPFFISFVYVVTKTANLINEFKYRVRDEKVIVHDVVSPSFTIMNDDEVFNFCPVEFSEDFNEFVSKGTNEINRRKKFVDLKDEPNRDDFLFITSIPWVSFTSMSHPIHMSPVDTIPRIAWGKYFKENEKIKMPLSIQAHHALVDGVHIGMYFEKIQQILNNPEIYL</sequence>
<dbReference type="EMBL" id="JAAGPU010000013">
    <property type="protein sequence ID" value="NEU04904.1"/>
    <property type="molecule type" value="Genomic_DNA"/>
</dbReference>
<dbReference type="Proteomes" id="UP000481872">
    <property type="component" value="Unassembled WGS sequence"/>
</dbReference>
<dbReference type="AlphaFoldDB" id="A0A6M0H3V8"/>
<dbReference type="PANTHER" id="PTHR38474">
    <property type="entry name" value="SLR0299 PROTEIN"/>
    <property type="match status" value="1"/>
</dbReference>
<dbReference type="Gene3D" id="3.30.559.10">
    <property type="entry name" value="Chloramphenicol acetyltransferase-like domain"/>
    <property type="match status" value="1"/>
</dbReference>
<name>A0A6M0H3V8_9CLOT</name>
<evidence type="ECO:0000256" key="1">
    <source>
        <dbReference type="PIRSR" id="PIRSR000440-1"/>
    </source>
</evidence>
<dbReference type="SMART" id="SM01059">
    <property type="entry name" value="CAT"/>
    <property type="match status" value="1"/>
</dbReference>
<dbReference type="Pfam" id="PF00302">
    <property type="entry name" value="CAT"/>
    <property type="match status" value="1"/>
</dbReference>
<gene>
    <name evidence="2" type="ORF">G3M99_08565</name>
</gene>
<dbReference type="GO" id="GO:0008811">
    <property type="term" value="F:chloramphenicol O-acetyltransferase activity"/>
    <property type="evidence" value="ECO:0007669"/>
    <property type="project" value="InterPro"/>
</dbReference>